<evidence type="ECO:0000256" key="1">
    <source>
        <dbReference type="SAM" id="Phobius"/>
    </source>
</evidence>
<dbReference type="Proteomes" id="UP000001660">
    <property type="component" value="Chromosome"/>
</dbReference>
<proteinExistence type="predicted"/>
<dbReference type="OrthoDB" id="9770530at2"/>
<dbReference type="STRING" id="330214.NIDE2578"/>
<organism evidence="2 3">
    <name type="scientific">Nitrospira defluvii</name>
    <dbReference type="NCBI Taxonomy" id="330214"/>
    <lineage>
        <taxon>Bacteria</taxon>
        <taxon>Pseudomonadati</taxon>
        <taxon>Nitrospirota</taxon>
        <taxon>Nitrospiria</taxon>
        <taxon>Nitrospirales</taxon>
        <taxon>Nitrospiraceae</taxon>
        <taxon>Nitrospira</taxon>
    </lineage>
</organism>
<name>D8PG99_9BACT</name>
<keyword evidence="3" id="KW-1185">Reference proteome</keyword>
<keyword evidence="1" id="KW-0812">Transmembrane</keyword>
<dbReference type="eggNOG" id="ENOG503421I">
    <property type="taxonomic scope" value="Bacteria"/>
</dbReference>
<dbReference type="HOGENOM" id="CLU_841141_0_0_0"/>
<evidence type="ECO:0000313" key="2">
    <source>
        <dbReference type="EMBL" id="CBK42286.1"/>
    </source>
</evidence>
<protein>
    <submittedName>
        <fullName evidence="2">Uncharacterized protein</fullName>
    </submittedName>
</protein>
<sequence>MFQESCFVLRAFLRHAAGSLYHIVIVAMSAGIALLLPAGAGRFLSFWSHVEHDTFSLIAVEMIAAVLLMGCFNSVHRSLRDRALAEAALGAGLVSFFPRRGPQARRRIHALKDEQGTGRSVMVIGSSGAETLMDQVGDLSSVLDKCLEAKILLVNPFNRDARARMQALAHPACTYPAFREEVRQSIALLKRLKAIGKVVKLKLYADAPLVKLVILGDYLWLQHYHADLDSQTMPEYVLQRNRKEHGLYTFYAHYFMQRWESPELPEYDLETDELVFRSRTGQEIRREPVEIGPAPVAAPSAETVRVDAQEAFRLLHAPGPYLPVRGYDLE</sequence>
<keyword evidence="1" id="KW-1133">Transmembrane helix</keyword>
<dbReference type="KEGG" id="nde:NIDE2578"/>
<feature type="transmembrane region" description="Helical" evidence="1">
    <location>
        <begin position="20"/>
        <end position="43"/>
    </location>
</feature>
<keyword evidence="1" id="KW-0472">Membrane</keyword>
<dbReference type="EMBL" id="FP929003">
    <property type="protein sequence ID" value="CBK42286.1"/>
    <property type="molecule type" value="Genomic_DNA"/>
</dbReference>
<evidence type="ECO:0000313" key="3">
    <source>
        <dbReference type="Proteomes" id="UP000001660"/>
    </source>
</evidence>
<feature type="transmembrane region" description="Helical" evidence="1">
    <location>
        <begin position="55"/>
        <end position="75"/>
    </location>
</feature>
<accession>D8PG99</accession>
<gene>
    <name evidence="2" type="ORF">NIDE2578</name>
</gene>
<reference evidence="2 3" key="1">
    <citation type="journal article" date="2010" name="Proc. Natl. Acad. Sci. U.S.A.">
        <title>A Nitrospira metagenome illuminates the physiology and evolution of globally important nitrite-oxidizing bacteria.</title>
        <authorList>
            <person name="Lucker S."/>
            <person name="Wagner M."/>
            <person name="Maixner F."/>
            <person name="Pelletier E."/>
            <person name="Koch H."/>
            <person name="Vacherie B."/>
            <person name="Rattei T."/>
            <person name="Sinninghe Damste J."/>
            <person name="Spieck E."/>
            <person name="Le Paslier D."/>
            <person name="Daims H."/>
        </authorList>
    </citation>
    <scope>NUCLEOTIDE SEQUENCE [LARGE SCALE GENOMIC DNA]</scope>
</reference>
<dbReference type="AlphaFoldDB" id="D8PG99"/>